<dbReference type="InParanoid" id="A0A7R8YMR5"/>
<dbReference type="InterPro" id="IPR036938">
    <property type="entry name" value="PAP2/HPO_sf"/>
</dbReference>
<feature type="transmembrane region" description="Helical" evidence="6">
    <location>
        <begin position="113"/>
        <end position="135"/>
    </location>
</feature>
<keyword evidence="3 6" id="KW-0812">Transmembrane</keyword>
<dbReference type="AlphaFoldDB" id="A0A7R8YMR5"/>
<dbReference type="SMART" id="SM00014">
    <property type="entry name" value="acidPPc"/>
    <property type="match status" value="1"/>
</dbReference>
<proteinExistence type="inferred from homology"/>
<dbReference type="GO" id="GO:0007165">
    <property type="term" value="P:signal transduction"/>
    <property type="evidence" value="ECO:0007669"/>
    <property type="project" value="TreeGrafter"/>
</dbReference>
<feature type="transmembrane region" description="Helical" evidence="6">
    <location>
        <begin position="284"/>
        <end position="306"/>
    </location>
</feature>
<feature type="transmembrane region" description="Helical" evidence="6">
    <location>
        <begin position="258"/>
        <end position="278"/>
    </location>
</feature>
<evidence type="ECO:0000256" key="6">
    <source>
        <dbReference type="SAM" id="Phobius"/>
    </source>
</evidence>
<name>A0A7R8YMR5_HERIL</name>
<dbReference type="Gene3D" id="1.20.144.10">
    <property type="entry name" value="Phosphatidic acid phosphatase type 2/haloperoxidase"/>
    <property type="match status" value="1"/>
</dbReference>
<comment type="similarity">
    <text evidence="2">Belongs to the PA-phosphatase related phosphoesterase family.</text>
</comment>
<accession>A0A7R8YMR5</accession>
<feature type="transmembrane region" description="Helical" evidence="6">
    <location>
        <begin position="65"/>
        <end position="83"/>
    </location>
</feature>
<keyword evidence="5 6" id="KW-0472">Membrane</keyword>
<dbReference type="GO" id="GO:0008195">
    <property type="term" value="F:phosphatidate phosphatase activity"/>
    <property type="evidence" value="ECO:0007669"/>
    <property type="project" value="TreeGrafter"/>
</dbReference>
<dbReference type="PANTHER" id="PTHR10165">
    <property type="entry name" value="LIPID PHOSPHATE PHOSPHATASE"/>
    <property type="match status" value="1"/>
</dbReference>
<protein>
    <recommendedName>
        <fullName evidence="7">Phosphatidic acid phosphatase type 2/haloperoxidase domain-containing protein</fullName>
    </recommendedName>
</protein>
<evidence type="ECO:0000256" key="2">
    <source>
        <dbReference type="ARBA" id="ARBA00008816"/>
    </source>
</evidence>
<dbReference type="Pfam" id="PF01569">
    <property type="entry name" value="PAP2"/>
    <property type="match status" value="1"/>
</dbReference>
<evidence type="ECO:0000256" key="1">
    <source>
        <dbReference type="ARBA" id="ARBA00004141"/>
    </source>
</evidence>
<dbReference type="CDD" id="cd03384">
    <property type="entry name" value="PAP2_wunen"/>
    <property type="match status" value="1"/>
</dbReference>
<dbReference type="EMBL" id="LR899009">
    <property type="protein sequence ID" value="CAD7077715.1"/>
    <property type="molecule type" value="Genomic_DNA"/>
</dbReference>
<comment type="subcellular location">
    <subcellularLocation>
        <location evidence="1">Membrane</location>
        <topology evidence="1">Multi-pass membrane protein</topology>
    </subcellularLocation>
</comment>
<keyword evidence="4 6" id="KW-1133">Transmembrane helix</keyword>
<dbReference type="GO" id="GO:0006644">
    <property type="term" value="P:phospholipid metabolic process"/>
    <property type="evidence" value="ECO:0007669"/>
    <property type="project" value="InterPro"/>
</dbReference>
<sequence length="347" mass="38802">MDAHFNDAYVMCNASREDGATCNGHDNLGHSISQVTIAEDNHSPPGEQPTDTMPLKPRLRIGMKTGLSIDMVIALSAGLWIGLTEFGVVPNYKQGFYCGVDNKIVYKFKGDTISTPMIAISGFIPIIIMYCVELLRYDSEVSKAIKSKKIHYQIMLWTREYFIGFIVKLFIVETLKVTIGELRPHFLDTCKPDAIVNCTRGEYISDYTCTNKNVGIYFISDTTRSFPSGHASIGFYEGVFTAWYLYQRFPKSNSAFLAPFLECLCLTWGFVCGATRVIDHRHHWWDVVTGDILGGIFAVFACAVLCKNFLVKPAIPDHINQNGHASVRRLLSDTSCKQESNIAMAQA</sequence>
<reference evidence="8 9" key="1">
    <citation type="submission" date="2020-11" db="EMBL/GenBank/DDBJ databases">
        <authorList>
            <person name="Wallbank WR R."/>
            <person name="Pardo Diaz C."/>
            <person name="Kozak K."/>
            <person name="Martin S."/>
            <person name="Jiggins C."/>
            <person name="Moest M."/>
            <person name="Warren A I."/>
            <person name="Generalovic N T."/>
            <person name="Byers J.R.P. K."/>
            <person name="Montejo-Kovacevich G."/>
            <person name="Yen C E."/>
        </authorList>
    </citation>
    <scope>NUCLEOTIDE SEQUENCE [LARGE SCALE GENOMIC DNA]</scope>
</reference>
<evidence type="ECO:0000256" key="3">
    <source>
        <dbReference type="ARBA" id="ARBA00022692"/>
    </source>
</evidence>
<evidence type="ECO:0000259" key="7">
    <source>
        <dbReference type="SMART" id="SM00014"/>
    </source>
</evidence>
<dbReference type="InterPro" id="IPR000326">
    <property type="entry name" value="PAP2/HPO"/>
</dbReference>
<gene>
    <name evidence="8" type="ORF">HERILL_LOCUS1037</name>
</gene>
<organism evidence="8 9">
    <name type="scientific">Hermetia illucens</name>
    <name type="common">Black soldier fly</name>
    <dbReference type="NCBI Taxonomy" id="343691"/>
    <lineage>
        <taxon>Eukaryota</taxon>
        <taxon>Metazoa</taxon>
        <taxon>Ecdysozoa</taxon>
        <taxon>Arthropoda</taxon>
        <taxon>Hexapoda</taxon>
        <taxon>Insecta</taxon>
        <taxon>Pterygota</taxon>
        <taxon>Neoptera</taxon>
        <taxon>Endopterygota</taxon>
        <taxon>Diptera</taxon>
        <taxon>Brachycera</taxon>
        <taxon>Stratiomyomorpha</taxon>
        <taxon>Stratiomyidae</taxon>
        <taxon>Hermetiinae</taxon>
        <taxon>Hermetia</taxon>
    </lineage>
</organism>
<feature type="domain" description="Phosphatidic acid phosphatase type 2/haloperoxidase" evidence="7">
    <location>
        <begin position="158"/>
        <end position="302"/>
    </location>
</feature>
<dbReference type="SUPFAM" id="SSF48317">
    <property type="entry name" value="Acid phosphatase/Vanadium-dependent haloperoxidase"/>
    <property type="match status" value="1"/>
</dbReference>
<dbReference type="GO" id="GO:0046839">
    <property type="term" value="P:phospholipid dephosphorylation"/>
    <property type="evidence" value="ECO:0007669"/>
    <property type="project" value="TreeGrafter"/>
</dbReference>
<dbReference type="Proteomes" id="UP000594454">
    <property type="component" value="Chromosome 1"/>
</dbReference>
<keyword evidence="9" id="KW-1185">Reference proteome</keyword>
<evidence type="ECO:0000256" key="4">
    <source>
        <dbReference type="ARBA" id="ARBA00022989"/>
    </source>
</evidence>
<dbReference type="PANTHER" id="PTHR10165:SF103">
    <property type="entry name" value="PHOSPHOLIPID PHOSPHATASE HOMOLOG 1.2 HOMOLOG"/>
    <property type="match status" value="1"/>
</dbReference>
<evidence type="ECO:0000256" key="5">
    <source>
        <dbReference type="ARBA" id="ARBA00023136"/>
    </source>
</evidence>
<dbReference type="GO" id="GO:0005886">
    <property type="term" value="C:plasma membrane"/>
    <property type="evidence" value="ECO:0007669"/>
    <property type="project" value="TreeGrafter"/>
</dbReference>
<evidence type="ECO:0000313" key="9">
    <source>
        <dbReference type="Proteomes" id="UP000594454"/>
    </source>
</evidence>
<dbReference type="OrthoDB" id="8907274at2759"/>
<dbReference type="InterPro" id="IPR043216">
    <property type="entry name" value="PAP-like"/>
</dbReference>
<evidence type="ECO:0000313" key="8">
    <source>
        <dbReference type="EMBL" id="CAD7077715.1"/>
    </source>
</evidence>